<evidence type="ECO:0000313" key="6">
    <source>
        <dbReference type="Proteomes" id="UP000278422"/>
    </source>
</evidence>
<dbReference type="EMBL" id="PQNQ01000009">
    <property type="protein sequence ID" value="RRQ04405.1"/>
    <property type="molecule type" value="Genomic_DNA"/>
</dbReference>
<keyword evidence="1" id="KW-0808">Transferase</keyword>
<keyword evidence="1" id="KW-0547">Nucleotide-binding</keyword>
<evidence type="ECO:0000313" key="4">
    <source>
        <dbReference type="EMBL" id="RRQ04405.1"/>
    </source>
</evidence>
<organism evidence="4 6">
    <name type="scientific">Corynebacterium bovis</name>
    <dbReference type="NCBI Taxonomy" id="36808"/>
    <lineage>
        <taxon>Bacteria</taxon>
        <taxon>Bacillati</taxon>
        <taxon>Actinomycetota</taxon>
        <taxon>Actinomycetes</taxon>
        <taxon>Mycobacteriales</taxon>
        <taxon>Corynebacteriaceae</taxon>
        <taxon>Corynebacterium</taxon>
    </lineage>
</organism>
<dbReference type="InterPro" id="IPR006283">
    <property type="entry name" value="ThiL-like"/>
</dbReference>
<sequence>MAVPPQARTVSDVGEAGTIAAIRAAAPSALNGDDAAVLAAAAPNARQVCTTDILVEGQHFSLDWSTPGEVGTKAVTQNFADIQAMGARPTAVLMSLAVPGETPVDVVRGIARGIGTAASPWAAELVGGDVVRSTQLIISLTALGVLAGPDPALTIDGAAPGHTVIASGPLGHSAAGLALLRHFGRRDRVPDDEILQRLVQWHCAPTLTVGRGSVARATGASSMTDNSDGLIRDVTTLAERSGVIIDLDSAAIEPDADLRHAAEVLDVDPWTWVLGGGEDHTLIGTTAFQPSAGYRTIGRALRVPDTDPNVDDGVEQHVLVDGAVPAVTTGWSSL</sequence>
<feature type="binding site" evidence="1">
    <location>
        <position position="81"/>
    </location>
    <ligand>
        <name>Mg(2+)</name>
        <dbReference type="ChEBI" id="CHEBI:18420"/>
        <label>2</label>
    </ligand>
</feature>
<feature type="binding site" evidence="1">
    <location>
        <position position="225"/>
    </location>
    <ligand>
        <name>Mg(2+)</name>
        <dbReference type="ChEBI" id="CHEBI:18420"/>
        <label>3</label>
    </ligand>
</feature>
<evidence type="ECO:0000259" key="2">
    <source>
        <dbReference type="Pfam" id="PF00586"/>
    </source>
</evidence>
<evidence type="ECO:0000256" key="1">
    <source>
        <dbReference type="HAMAP-Rule" id="MF_02128"/>
    </source>
</evidence>
<accession>A0A3R8PFP9</accession>
<dbReference type="EMBL" id="PQNK01000001">
    <property type="protein sequence ID" value="RRO87864.1"/>
    <property type="molecule type" value="Genomic_DNA"/>
</dbReference>
<feature type="binding site" evidence="1">
    <location>
        <position position="52"/>
    </location>
    <ligand>
        <name>Mg(2+)</name>
        <dbReference type="ChEBI" id="CHEBI:18420"/>
        <label>2</label>
    </ligand>
</feature>
<dbReference type="GO" id="GO:0009229">
    <property type="term" value="P:thiamine diphosphate biosynthetic process"/>
    <property type="evidence" value="ECO:0007669"/>
    <property type="project" value="UniProtKB-UniRule"/>
</dbReference>
<feature type="domain" description="PurM-like N-terminal" evidence="2">
    <location>
        <begin position="32"/>
        <end position="145"/>
    </location>
</feature>
<dbReference type="Proteomes" id="UP000276526">
    <property type="component" value="Unassembled WGS sequence"/>
</dbReference>
<dbReference type="InterPro" id="IPR036676">
    <property type="entry name" value="PurM-like_C_sf"/>
</dbReference>
<dbReference type="PANTHER" id="PTHR30270:SF0">
    <property type="entry name" value="THIAMINE-MONOPHOSPHATE KINASE"/>
    <property type="match status" value="1"/>
</dbReference>
<evidence type="ECO:0000313" key="3">
    <source>
        <dbReference type="EMBL" id="RRO87864.1"/>
    </source>
</evidence>
<name>A0A3R8PFP9_9CORY</name>
<dbReference type="Proteomes" id="UP000278422">
    <property type="component" value="Unassembled WGS sequence"/>
</dbReference>
<dbReference type="NCBIfam" id="NF004351">
    <property type="entry name" value="PRK05731.1-4"/>
    <property type="match status" value="1"/>
</dbReference>
<keyword evidence="1" id="KW-0784">Thiamine biosynthesis</keyword>
<dbReference type="EC" id="2.7.4.16" evidence="1"/>
<feature type="binding site" evidence="1">
    <location>
        <position position="50"/>
    </location>
    <ligand>
        <name>Mg(2+)</name>
        <dbReference type="ChEBI" id="CHEBI:18420"/>
        <label>4</label>
    </ligand>
</feature>
<keyword evidence="1 4" id="KW-0418">Kinase</keyword>
<dbReference type="RefSeq" id="WP_125173637.1">
    <property type="nucleotide sequence ID" value="NZ_JALGIX010000007.1"/>
</dbReference>
<dbReference type="UniPathway" id="UPA00060">
    <property type="reaction ID" value="UER00142"/>
</dbReference>
<gene>
    <name evidence="1" type="primary">thiL</name>
    <name evidence="4" type="ORF">CXF42_04695</name>
    <name evidence="3" type="ORF">CXF48_00340</name>
</gene>
<dbReference type="Gene3D" id="3.90.650.10">
    <property type="entry name" value="PurM-like C-terminal domain"/>
    <property type="match status" value="1"/>
</dbReference>
<keyword evidence="6" id="KW-1185">Reference proteome</keyword>
<dbReference type="HAMAP" id="MF_02128">
    <property type="entry name" value="TMP_kinase"/>
    <property type="match status" value="1"/>
</dbReference>
<feature type="binding site" evidence="1">
    <location>
        <position position="81"/>
    </location>
    <ligand>
        <name>Mg(2+)</name>
        <dbReference type="ChEBI" id="CHEBI:18420"/>
        <label>3</label>
    </ligand>
</feature>
<dbReference type="Pfam" id="PF00586">
    <property type="entry name" value="AIRS"/>
    <property type="match status" value="1"/>
</dbReference>
<dbReference type="InterPro" id="IPR036921">
    <property type="entry name" value="PurM-like_N_sf"/>
</dbReference>
<feature type="binding site" evidence="1">
    <location>
        <position position="129"/>
    </location>
    <ligand>
        <name>Mg(2+)</name>
        <dbReference type="ChEBI" id="CHEBI:18420"/>
        <label>1</label>
    </ligand>
</feature>
<dbReference type="NCBIfam" id="TIGR01379">
    <property type="entry name" value="thiL"/>
    <property type="match status" value="1"/>
</dbReference>
<dbReference type="GO" id="GO:0005524">
    <property type="term" value="F:ATP binding"/>
    <property type="evidence" value="ECO:0007669"/>
    <property type="project" value="UniProtKB-UniRule"/>
</dbReference>
<comment type="catalytic activity">
    <reaction evidence="1">
        <text>thiamine phosphate + ATP = thiamine diphosphate + ADP</text>
        <dbReference type="Rhea" id="RHEA:15913"/>
        <dbReference type="ChEBI" id="CHEBI:30616"/>
        <dbReference type="ChEBI" id="CHEBI:37575"/>
        <dbReference type="ChEBI" id="CHEBI:58937"/>
        <dbReference type="ChEBI" id="CHEBI:456216"/>
        <dbReference type="EC" id="2.7.4.16"/>
    </reaction>
</comment>
<reference evidence="5 6" key="1">
    <citation type="submission" date="2018-01" db="EMBL/GenBank/DDBJ databases">
        <title>Twenty Corynebacterium bovis Genomes.</title>
        <authorList>
            <person name="Gulvik C.A."/>
        </authorList>
    </citation>
    <scope>NUCLEOTIDE SEQUENCE [LARGE SCALE GENOMIC DNA]</scope>
    <source>
        <strain evidence="4 6">16-2004</strain>
        <strain evidence="3 5">F6900</strain>
    </source>
</reference>
<dbReference type="GO" id="GO:0000287">
    <property type="term" value="F:magnesium ion binding"/>
    <property type="evidence" value="ECO:0007669"/>
    <property type="project" value="UniProtKB-UniRule"/>
</dbReference>
<dbReference type="CDD" id="cd02194">
    <property type="entry name" value="ThiL"/>
    <property type="match status" value="1"/>
</dbReference>
<feature type="binding site" evidence="1">
    <location>
        <position position="81"/>
    </location>
    <ligand>
        <name>Mg(2+)</name>
        <dbReference type="ChEBI" id="CHEBI:18420"/>
        <label>4</label>
    </ligand>
</feature>
<comment type="caution">
    <text evidence="1">Lacks conserved residue(s) required for the propagation of feature annotation.</text>
</comment>
<evidence type="ECO:0000313" key="5">
    <source>
        <dbReference type="Proteomes" id="UP000276526"/>
    </source>
</evidence>
<keyword evidence="1" id="KW-0479">Metal-binding</keyword>
<feature type="binding site" evidence="1">
    <location>
        <position position="51"/>
    </location>
    <ligand>
        <name>Mg(2+)</name>
        <dbReference type="ChEBI" id="CHEBI:18420"/>
        <label>1</label>
    </ligand>
</feature>
<dbReference type="PIRSF" id="PIRSF005303">
    <property type="entry name" value="Thiam_monoph_kin"/>
    <property type="match status" value="1"/>
</dbReference>
<feature type="binding site" evidence="1">
    <location>
        <position position="34"/>
    </location>
    <ligand>
        <name>Mg(2+)</name>
        <dbReference type="ChEBI" id="CHEBI:18420"/>
        <label>4</label>
    </ligand>
</feature>
<dbReference type="SUPFAM" id="SSF56042">
    <property type="entry name" value="PurM C-terminal domain-like"/>
    <property type="match status" value="1"/>
</dbReference>
<comment type="similarity">
    <text evidence="1">Belongs to the thiamine-monophosphate kinase family.</text>
</comment>
<feature type="binding site" evidence="1">
    <location>
        <position position="331"/>
    </location>
    <ligand>
        <name>substrate</name>
    </ligand>
</feature>
<dbReference type="AlphaFoldDB" id="A0A3R8PFP9"/>
<feature type="binding site" evidence="1">
    <location>
        <begin position="128"/>
        <end position="129"/>
    </location>
    <ligand>
        <name>ATP</name>
        <dbReference type="ChEBI" id="CHEBI:30616"/>
    </ligand>
</feature>
<feature type="binding site" evidence="1">
    <location>
        <position position="227"/>
    </location>
    <ligand>
        <name>ATP</name>
        <dbReference type="ChEBI" id="CHEBI:30616"/>
    </ligand>
</feature>
<keyword evidence="1" id="KW-0067">ATP-binding</keyword>
<dbReference type="PANTHER" id="PTHR30270">
    <property type="entry name" value="THIAMINE-MONOPHOSPHATE KINASE"/>
    <property type="match status" value="1"/>
</dbReference>
<comment type="function">
    <text evidence="1">Catalyzes the ATP-dependent phosphorylation of thiamine-monophosphate (TMP) to form thiamine-pyrophosphate (TPP), the active form of vitamin B1.</text>
</comment>
<feature type="binding site" evidence="1">
    <location>
        <position position="278"/>
    </location>
    <ligand>
        <name>substrate</name>
    </ligand>
</feature>
<feature type="binding site" evidence="1">
    <location>
        <position position="52"/>
    </location>
    <ligand>
        <name>Mg(2+)</name>
        <dbReference type="ChEBI" id="CHEBI:18420"/>
        <label>1</label>
    </ligand>
</feature>
<dbReference type="InterPro" id="IPR016188">
    <property type="entry name" value="PurM-like_N"/>
</dbReference>
<dbReference type="Gene3D" id="3.30.1330.10">
    <property type="entry name" value="PurM-like, N-terminal domain"/>
    <property type="match status" value="1"/>
</dbReference>
<comment type="miscellaneous">
    <text evidence="1">Reaction mechanism of ThiL seems to utilize a direct, inline transfer of the gamma-phosphate of ATP to TMP rather than a phosphorylated enzyme intermediate.</text>
</comment>
<dbReference type="GO" id="GO:0009228">
    <property type="term" value="P:thiamine biosynthetic process"/>
    <property type="evidence" value="ECO:0007669"/>
    <property type="project" value="UniProtKB-KW"/>
</dbReference>
<keyword evidence="1" id="KW-0460">Magnesium</keyword>
<feature type="binding site" evidence="1">
    <location>
        <position position="228"/>
    </location>
    <ligand>
        <name>Mg(2+)</name>
        <dbReference type="ChEBI" id="CHEBI:18420"/>
        <label>5</label>
    </ligand>
</feature>
<comment type="pathway">
    <text evidence="1">Cofactor biosynthesis; thiamine diphosphate biosynthesis; thiamine diphosphate from thiamine phosphate: step 1/1.</text>
</comment>
<feature type="binding site" evidence="1">
    <location>
        <position position="34"/>
    </location>
    <ligand>
        <name>Mg(2+)</name>
        <dbReference type="ChEBI" id="CHEBI:18420"/>
        <label>3</label>
    </ligand>
</feature>
<comment type="caution">
    <text evidence="4">The sequence shown here is derived from an EMBL/GenBank/DDBJ whole genome shotgun (WGS) entry which is preliminary data.</text>
</comment>
<dbReference type="GeneID" id="60807636"/>
<feature type="binding site" evidence="1">
    <location>
        <position position="59"/>
    </location>
    <ligand>
        <name>substrate</name>
    </ligand>
</feature>
<dbReference type="OrthoDB" id="9802811at2"/>
<protein>
    <recommendedName>
        <fullName evidence="1">Thiamine-monophosphate kinase</fullName>
        <shortName evidence="1">TMP kinase</shortName>
        <shortName evidence="1">Thiamine-phosphate kinase</shortName>
        <ecNumber evidence="1">2.7.4.16</ecNumber>
    </recommendedName>
</protein>
<dbReference type="SUPFAM" id="SSF55326">
    <property type="entry name" value="PurM N-terminal domain-like"/>
    <property type="match status" value="1"/>
</dbReference>
<proteinExistence type="inferred from homology"/>
<dbReference type="GO" id="GO:0009030">
    <property type="term" value="F:thiamine-phosphate kinase activity"/>
    <property type="evidence" value="ECO:0007669"/>
    <property type="project" value="UniProtKB-UniRule"/>
</dbReference>